<dbReference type="Proteomes" id="UP000235554">
    <property type="component" value="Unassembled WGS sequence"/>
</dbReference>
<reference evidence="2" key="1">
    <citation type="submission" date="2016-07" db="EMBL/GenBank/DDBJ databases">
        <title>Nontailed viruses are major unrecognized killers of bacteria in the ocean.</title>
        <authorList>
            <person name="Kauffman K."/>
            <person name="Hussain F."/>
            <person name="Yang J."/>
            <person name="Arevalo P."/>
            <person name="Brown J."/>
            <person name="Cutler M."/>
            <person name="Kelly L."/>
            <person name="Polz M.F."/>
        </authorList>
    </citation>
    <scope>NUCLEOTIDE SEQUENCE [LARGE SCALE GENOMIC DNA]</scope>
    <source>
        <strain evidence="2">10N.261.48.A1</strain>
    </source>
</reference>
<dbReference type="AlphaFoldDB" id="A0A855IU24"/>
<name>A0A855IU24_9VIBR</name>
<dbReference type="EMBL" id="MCZJ01000010">
    <property type="protein sequence ID" value="PMM60671.1"/>
    <property type="molecule type" value="Genomic_DNA"/>
</dbReference>
<evidence type="ECO:0000313" key="1">
    <source>
        <dbReference type="EMBL" id="PMM60671.1"/>
    </source>
</evidence>
<sequence>MTDKAIRFTGEFSLTSAVAVILYVYFVWNGSLPWWSVGLAWLYNADFLKVNLRKIPEWIKTKKGKDNE</sequence>
<protein>
    <submittedName>
        <fullName evidence="1">Uncharacterized protein</fullName>
    </submittedName>
</protein>
<proteinExistence type="predicted"/>
<organism evidence="1 2">
    <name type="scientific">Vibrio lentus</name>
    <dbReference type="NCBI Taxonomy" id="136468"/>
    <lineage>
        <taxon>Bacteria</taxon>
        <taxon>Pseudomonadati</taxon>
        <taxon>Pseudomonadota</taxon>
        <taxon>Gammaproteobacteria</taxon>
        <taxon>Vibrionales</taxon>
        <taxon>Vibrionaceae</taxon>
        <taxon>Vibrio</taxon>
    </lineage>
</organism>
<gene>
    <name evidence="1" type="ORF">BCT50_22205</name>
</gene>
<dbReference type="RefSeq" id="WP_102554819.1">
    <property type="nucleotide sequence ID" value="NZ_MCZJ01000010.1"/>
</dbReference>
<accession>A0A855IU24</accession>
<evidence type="ECO:0000313" key="2">
    <source>
        <dbReference type="Proteomes" id="UP000235554"/>
    </source>
</evidence>
<comment type="caution">
    <text evidence="1">The sequence shown here is derived from an EMBL/GenBank/DDBJ whole genome shotgun (WGS) entry which is preliminary data.</text>
</comment>